<gene>
    <name evidence="4" type="ORF">GCM10011505_47630</name>
</gene>
<proteinExistence type="inferred from homology"/>
<dbReference type="CDD" id="cd05233">
    <property type="entry name" value="SDR_c"/>
    <property type="match status" value="1"/>
</dbReference>
<comment type="caution">
    <text evidence="4">The sequence shown here is derived from an EMBL/GenBank/DDBJ whole genome shotgun (WGS) entry which is preliminary data.</text>
</comment>
<dbReference type="SMART" id="SM00822">
    <property type="entry name" value="PKS_KR"/>
    <property type="match status" value="1"/>
</dbReference>
<dbReference type="InterPro" id="IPR036291">
    <property type="entry name" value="NAD(P)-bd_dom_sf"/>
</dbReference>
<dbReference type="SUPFAM" id="SSF51735">
    <property type="entry name" value="NAD(P)-binding Rossmann-fold domains"/>
    <property type="match status" value="1"/>
</dbReference>
<evidence type="ECO:0000313" key="4">
    <source>
        <dbReference type="EMBL" id="GGB61439.1"/>
    </source>
</evidence>
<accession>A0ABQ1J7F6</accession>
<evidence type="ECO:0000259" key="3">
    <source>
        <dbReference type="SMART" id="SM00822"/>
    </source>
</evidence>
<name>A0ABQ1J7F6_9PROT</name>
<dbReference type="InterPro" id="IPR020904">
    <property type="entry name" value="Sc_DH/Rdtase_CS"/>
</dbReference>
<feature type="domain" description="Ketoreductase" evidence="3">
    <location>
        <begin position="16"/>
        <end position="203"/>
    </location>
</feature>
<evidence type="ECO:0000256" key="2">
    <source>
        <dbReference type="ARBA" id="ARBA00023002"/>
    </source>
</evidence>
<protein>
    <submittedName>
        <fullName evidence="4">Oxidoreductase</fullName>
    </submittedName>
</protein>
<dbReference type="PRINTS" id="PR00080">
    <property type="entry name" value="SDRFAMILY"/>
</dbReference>
<dbReference type="PANTHER" id="PTHR43639:SF1">
    <property type="entry name" value="SHORT-CHAIN DEHYDROGENASE_REDUCTASE FAMILY PROTEIN"/>
    <property type="match status" value="1"/>
</dbReference>
<dbReference type="InterPro" id="IPR002347">
    <property type="entry name" value="SDR_fam"/>
</dbReference>
<dbReference type="InterPro" id="IPR057326">
    <property type="entry name" value="KR_dom"/>
</dbReference>
<organism evidence="4 5">
    <name type="scientific">Tistrella bauzanensis</name>
    <dbReference type="NCBI Taxonomy" id="657419"/>
    <lineage>
        <taxon>Bacteria</taxon>
        <taxon>Pseudomonadati</taxon>
        <taxon>Pseudomonadota</taxon>
        <taxon>Alphaproteobacteria</taxon>
        <taxon>Geminicoccales</taxon>
        <taxon>Geminicoccaceae</taxon>
        <taxon>Tistrella</taxon>
    </lineage>
</organism>
<sequence length="270" mass="27783">MTTMDETQGMAAARPQVAVVTGSGSGVGRAVALAFAARGANVVVNAARSHDAAEETAAMVRAAGGQAVVIMGDIASDEDCRRIAAGAETAFGGIDCLVNNAGTTRFCDHADLEGLSAQDFMDLYAVNVVGSFQMTRACAPALKRSGQGAVVNVSSIAGVAGVGSSVAYAASKGALNTMTLSLARVLGPEIRVNAVCPGFIQGRWLREGMGADRYDAQKAKLERTTPLRRTAEPDDIARAILGLVDMTHVTGETLLVDGGAHLFFTPLVAR</sequence>
<dbReference type="Gene3D" id="3.40.50.720">
    <property type="entry name" value="NAD(P)-binding Rossmann-like Domain"/>
    <property type="match status" value="1"/>
</dbReference>
<dbReference type="PROSITE" id="PS00061">
    <property type="entry name" value="ADH_SHORT"/>
    <property type="match status" value="1"/>
</dbReference>
<evidence type="ECO:0000256" key="1">
    <source>
        <dbReference type="ARBA" id="ARBA00006484"/>
    </source>
</evidence>
<reference evidence="5" key="1">
    <citation type="journal article" date="2019" name="Int. J. Syst. Evol. Microbiol.">
        <title>The Global Catalogue of Microorganisms (GCM) 10K type strain sequencing project: providing services to taxonomists for standard genome sequencing and annotation.</title>
        <authorList>
            <consortium name="The Broad Institute Genomics Platform"/>
            <consortium name="The Broad Institute Genome Sequencing Center for Infectious Disease"/>
            <person name="Wu L."/>
            <person name="Ma J."/>
        </authorList>
    </citation>
    <scope>NUCLEOTIDE SEQUENCE [LARGE SCALE GENOMIC DNA]</scope>
    <source>
        <strain evidence="5">CGMCC 1.10188</strain>
    </source>
</reference>
<keyword evidence="2" id="KW-0560">Oxidoreductase</keyword>
<dbReference type="PANTHER" id="PTHR43639">
    <property type="entry name" value="OXIDOREDUCTASE, SHORT-CHAIN DEHYDROGENASE/REDUCTASE FAMILY (AFU_ORTHOLOGUE AFUA_5G02870)"/>
    <property type="match status" value="1"/>
</dbReference>
<evidence type="ECO:0000313" key="5">
    <source>
        <dbReference type="Proteomes" id="UP000603352"/>
    </source>
</evidence>
<dbReference type="PRINTS" id="PR00081">
    <property type="entry name" value="GDHRDH"/>
</dbReference>
<comment type="similarity">
    <text evidence="1">Belongs to the short-chain dehydrogenases/reductases (SDR) family.</text>
</comment>
<keyword evidence="5" id="KW-1185">Reference proteome</keyword>
<dbReference type="Proteomes" id="UP000603352">
    <property type="component" value="Unassembled WGS sequence"/>
</dbReference>
<dbReference type="EMBL" id="BMDZ01000103">
    <property type="protein sequence ID" value="GGB61439.1"/>
    <property type="molecule type" value="Genomic_DNA"/>
</dbReference>
<dbReference type="Pfam" id="PF13561">
    <property type="entry name" value="adh_short_C2"/>
    <property type="match status" value="1"/>
</dbReference>
<dbReference type="NCBIfam" id="NF005559">
    <property type="entry name" value="PRK07231.1"/>
    <property type="match status" value="1"/>
</dbReference>